<dbReference type="AlphaFoldDB" id="A0A2P7QNK9"/>
<dbReference type="Proteomes" id="UP000241167">
    <property type="component" value="Unassembled WGS sequence"/>
</dbReference>
<comment type="caution">
    <text evidence="1">The sequence shown here is derived from an EMBL/GenBank/DDBJ whole genome shotgun (WGS) entry which is preliminary data.</text>
</comment>
<name>A0A2P7QNK9_9SPHN</name>
<reference evidence="1 2" key="1">
    <citation type="submission" date="2018-03" db="EMBL/GenBank/DDBJ databases">
        <title>The draft genome of Sphingosinicella sp. GL-C-18.</title>
        <authorList>
            <person name="Liu L."/>
            <person name="Li L."/>
            <person name="Liang L."/>
            <person name="Zhang X."/>
            <person name="Wang T."/>
        </authorList>
    </citation>
    <scope>NUCLEOTIDE SEQUENCE [LARGE SCALE GENOMIC DNA]</scope>
    <source>
        <strain evidence="1 2">GL-C-18</strain>
    </source>
</reference>
<organism evidence="1 2">
    <name type="scientific">Allosphingosinicella deserti</name>
    <dbReference type="NCBI Taxonomy" id="2116704"/>
    <lineage>
        <taxon>Bacteria</taxon>
        <taxon>Pseudomonadati</taxon>
        <taxon>Pseudomonadota</taxon>
        <taxon>Alphaproteobacteria</taxon>
        <taxon>Sphingomonadales</taxon>
        <taxon>Sphingomonadaceae</taxon>
        <taxon>Allosphingosinicella</taxon>
    </lineage>
</organism>
<accession>A0A2P7QNK9</accession>
<proteinExistence type="predicted"/>
<keyword evidence="2" id="KW-1185">Reference proteome</keyword>
<evidence type="ECO:0000313" key="1">
    <source>
        <dbReference type="EMBL" id="PSJ39557.1"/>
    </source>
</evidence>
<dbReference type="EMBL" id="PXYI01000004">
    <property type="protein sequence ID" value="PSJ39557.1"/>
    <property type="molecule type" value="Genomic_DNA"/>
</dbReference>
<protein>
    <submittedName>
        <fullName evidence="1">Uncharacterized protein</fullName>
    </submittedName>
</protein>
<evidence type="ECO:0000313" key="2">
    <source>
        <dbReference type="Proteomes" id="UP000241167"/>
    </source>
</evidence>
<gene>
    <name evidence="1" type="ORF">C7I55_13200</name>
</gene>
<sequence length="176" mass="19289">MIIGFVAVTALTLALQAEPLPDVVIPPELRATDCGNAEARKRLLQQGDAALTGIEPLRQATKQIEARMDARAARLMALGKWTQEDRKRFGEQLLSDPDFVAHTAKTQKFATSLLATLESLLAAPQDEERSCRGVLSMLNQIEQNTAVANEGWQLIDRAYAEEERRLGVAPAAQPDL</sequence>